<keyword evidence="3" id="KW-1185">Reference proteome</keyword>
<accession>A0AAW1PPG7</accession>
<sequence>MDYIDAGQRNVSAAARELLAVRGHPQRGAGAPLSPQKAASSRGLQPGSQLYKFQSLSDPGRLGLARPHRSGELSDSSSQLDREPFNKRRTDPDYRPYAALKMHDQAGASASGDLDNDGSPKAAKRSRPSRSQAIAVPSSGREETSAAGAAGTVRSSSAQAAASGSGRQHRKEAGRPRKPRKGSFGSCEALWPDVQGELDAALAKPNDPEALELRWRTLLDKQYVPPVGQLFHLMPPSMRRGKGGRQASIDPRLDPDLDDKRARRILSNRLSAARSKLKQRQAQQAQQHKEAAAKGAAQEGTAVTASRLAPSSVEEELANAAAWAPVSGTVCADPTGSPTGKRASPTHFQQAAPTPADL</sequence>
<feature type="region of interest" description="Disordered" evidence="1">
    <location>
        <begin position="22"/>
        <end position="188"/>
    </location>
</feature>
<protein>
    <submittedName>
        <fullName evidence="2">Uncharacterized protein</fullName>
    </submittedName>
</protein>
<gene>
    <name evidence="2" type="ORF">WJX72_002902</name>
</gene>
<feature type="compositionally biased region" description="Basic and acidic residues" evidence="1">
    <location>
        <begin position="251"/>
        <end position="261"/>
    </location>
</feature>
<name>A0AAW1PPG7_9CHLO</name>
<feature type="region of interest" description="Disordered" evidence="1">
    <location>
        <begin position="327"/>
        <end position="358"/>
    </location>
</feature>
<evidence type="ECO:0000256" key="1">
    <source>
        <dbReference type="SAM" id="MobiDB-lite"/>
    </source>
</evidence>
<evidence type="ECO:0000313" key="2">
    <source>
        <dbReference type="EMBL" id="KAK9809978.1"/>
    </source>
</evidence>
<reference evidence="2 3" key="1">
    <citation type="journal article" date="2024" name="Nat. Commun.">
        <title>Phylogenomics reveals the evolutionary origins of lichenization in chlorophyte algae.</title>
        <authorList>
            <person name="Puginier C."/>
            <person name="Libourel C."/>
            <person name="Otte J."/>
            <person name="Skaloud P."/>
            <person name="Haon M."/>
            <person name="Grisel S."/>
            <person name="Petersen M."/>
            <person name="Berrin J.G."/>
            <person name="Delaux P.M."/>
            <person name="Dal Grande F."/>
            <person name="Keller J."/>
        </authorList>
    </citation>
    <scope>NUCLEOTIDE SEQUENCE [LARGE SCALE GENOMIC DNA]</scope>
    <source>
        <strain evidence="2 3">SAG 2043</strain>
    </source>
</reference>
<dbReference type="Proteomes" id="UP001489004">
    <property type="component" value="Unassembled WGS sequence"/>
</dbReference>
<comment type="caution">
    <text evidence="2">The sequence shown here is derived from an EMBL/GenBank/DDBJ whole genome shotgun (WGS) entry which is preliminary data.</text>
</comment>
<feature type="compositionally biased region" description="Polar residues" evidence="1">
    <location>
        <begin position="37"/>
        <end position="57"/>
    </location>
</feature>
<feature type="compositionally biased region" description="Low complexity" evidence="1">
    <location>
        <begin position="154"/>
        <end position="166"/>
    </location>
</feature>
<feature type="region of interest" description="Disordered" evidence="1">
    <location>
        <begin position="232"/>
        <end position="310"/>
    </location>
</feature>
<evidence type="ECO:0000313" key="3">
    <source>
        <dbReference type="Proteomes" id="UP001489004"/>
    </source>
</evidence>
<dbReference type="AlphaFoldDB" id="A0AAW1PPG7"/>
<organism evidence="2 3">
    <name type="scientific">[Myrmecia] bisecta</name>
    <dbReference type="NCBI Taxonomy" id="41462"/>
    <lineage>
        <taxon>Eukaryota</taxon>
        <taxon>Viridiplantae</taxon>
        <taxon>Chlorophyta</taxon>
        <taxon>core chlorophytes</taxon>
        <taxon>Trebouxiophyceae</taxon>
        <taxon>Trebouxiales</taxon>
        <taxon>Trebouxiaceae</taxon>
        <taxon>Myrmecia</taxon>
    </lineage>
</organism>
<dbReference type="EMBL" id="JALJOR010000010">
    <property type="protein sequence ID" value="KAK9809978.1"/>
    <property type="molecule type" value="Genomic_DNA"/>
</dbReference>
<feature type="compositionally biased region" description="Basic and acidic residues" evidence="1">
    <location>
        <begin position="80"/>
        <end position="94"/>
    </location>
</feature>
<proteinExistence type="predicted"/>
<feature type="compositionally biased region" description="Basic residues" evidence="1">
    <location>
        <begin position="167"/>
        <end position="181"/>
    </location>
</feature>